<evidence type="ECO:0000256" key="1">
    <source>
        <dbReference type="SAM" id="MobiDB-lite"/>
    </source>
</evidence>
<protein>
    <submittedName>
        <fullName evidence="2">Uncharacterized protein</fullName>
    </submittedName>
</protein>
<accession>A0A1G2CNI0</accession>
<dbReference type="AlphaFoldDB" id="A0A1G2CNI0"/>
<organism evidence="2 3">
    <name type="scientific">Candidatus Liptonbacteria bacterium RIFCSPLOWO2_12_FULL_60_15</name>
    <dbReference type="NCBI Taxonomy" id="1798653"/>
    <lineage>
        <taxon>Bacteria</taxon>
        <taxon>Candidatus Liptoniibacteriota</taxon>
    </lineage>
</organism>
<evidence type="ECO:0000313" key="3">
    <source>
        <dbReference type="Proteomes" id="UP000179281"/>
    </source>
</evidence>
<sequence>MYYWAYEGEKFFFKFCRGCGRSGGFENHNNILCRFFGNPPENPVRKPLQAIPPHGAFRDRLGYDNPETAESFGVLGYFDRKEPSSQDLRWMGRKKSDGDAADLGQHRGSNREARPSFSAPPEKDVAPPGASHPA</sequence>
<dbReference type="STRING" id="1798653.A3G64_02465"/>
<feature type="region of interest" description="Disordered" evidence="1">
    <location>
        <begin position="83"/>
        <end position="134"/>
    </location>
</feature>
<gene>
    <name evidence="2" type="ORF">A3G64_02465</name>
</gene>
<dbReference type="EMBL" id="MHLD01000024">
    <property type="protein sequence ID" value="OGZ02320.1"/>
    <property type="molecule type" value="Genomic_DNA"/>
</dbReference>
<dbReference type="Proteomes" id="UP000179281">
    <property type="component" value="Unassembled WGS sequence"/>
</dbReference>
<name>A0A1G2CNI0_9BACT</name>
<proteinExistence type="predicted"/>
<evidence type="ECO:0000313" key="2">
    <source>
        <dbReference type="EMBL" id="OGZ02320.1"/>
    </source>
</evidence>
<comment type="caution">
    <text evidence="2">The sequence shown here is derived from an EMBL/GenBank/DDBJ whole genome shotgun (WGS) entry which is preliminary data.</text>
</comment>
<reference evidence="2 3" key="1">
    <citation type="journal article" date="2016" name="Nat. Commun.">
        <title>Thousands of microbial genomes shed light on interconnected biogeochemical processes in an aquifer system.</title>
        <authorList>
            <person name="Anantharaman K."/>
            <person name="Brown C.T."/>
            <person name="Hug L.A."/>
            <person name="Sharon I."/>
            <person name="Castelle C.J."/>
            <person name="Probst A.J."/>
            <person name="Thomas B.C."/>
            <person name="Singh A."/>
            <person name="Wilkins M.J."/>
            <person name="Karaoz U."/>
            <person name="Brodie E.L."/>
            <person name="Williams K.H."/>
            <person name="Hubbard S.S."/>
            <person name="Banfield J.F."/>
        </authorList>
    </citation>
    <scope>NUCLEOTIDE SEQUENCE [LARGE SCALE GENOMIC DNA]</scope>
</reference>